<dbReference type="SUPFAM" id="SSF46565">
    <property type="entry name" value="Chaperone J-domain"/>
    <property type="match status" value="1"/>
</dbReference>
<gene>
    <name evidence="2" type="ORF">HPP92_014591</name>
</gene>
<dbReference type="PANTHER" id="PTHR44914:SF1">
    <property type="entry name" value="CHAPERONE PROTEIN DNAJ 13"/>
    <property type="match status" value="1"/>
</dbReference>
<dbReference type="PROSITE" id="PS00636">
    <property type="entry name" value="DNAJ_1"/>
    <property type="match status" value="1"/>
</dbReference>
<dbReference type="Gene3D" id="1.10.287.110">
    <property type="entry name" value="DnaJ domain"/>
    <property type="match status" value="1"/>
</dbReference>
<dbReference type="PRINTS" id="PR00625">
    <property type="entry name" value="JDOMAIN"/>
</dbReference>
<dbReference type="GO" id="GO:0005783">
    <property type="term" value="C:endoplasmic reticulum"/>
    <property type="evidence" value="ECO:0007669"/>
    <property type="project" value="UniProtKB-ARBA"/>
</dbReference>
<dbReference type="AlphaFoldDB" id="A0A835QKA4"/>
<dbReference type="EMBL" id="JADCNM010000007">
    <property type="protein sequence ID" value="KAG0474905.1"/>
    <property type="molecule type" value="Genomic_DNA"/>
</dbReference>
<dbReference type="Proteomes" id="UP000639772">
    <property type="component" value="Chromosome 7"/>
</dbReference>
<organism evidence="2 3">
    <name type="scientific">Vanilla planifolia</name>
    <name type="common">Vanilla</name>
    <dbReference type="NCBI Taxonomy" id="51239"/>
    <lineage>
        <taxon>Eukaryota</taxon>
        <taxon>Viridiplantae</taxon>
        <taxon>Streptophyta</taxon>
        <taxon>Embryophyta</taxon>
        <taxon>Tracheophyta</taxon>
        <taxon>Spermatophyta</taxon>
        <taxon>Magnoliopsida</taxon>
        <taxon>Liliopsida</taxon>
        <taxon>Asparagales</taxon>
        <taxon>Orchidaceae</taxon>
        <taxon>Vanilloideae</taxon>
        <taxon>Vanilleae</taxon>
        <taxon>Vanilla</taxon>
    </lineage>
</organism>
<comment type="caution">
    <text evidence="2">The sequence shown here is derived from an EMBL/GenBank/DDBJ whole genome shotgun (WGS) entry which is preliminary data.</text>
</comment>
<dbReference type="InterPro" id="IPR036869">
    <property type="entry name" value="J_dom_sf"/>
</dbReference>
<feature type="domain" description="J" evidence="1">
    <location>
        <begin position="6"/>
        <end position="74"/>
    </location>
</feature>
<dbReference type="Pfam" id="PF00226">
    <property type="entry name" value="DnaJ"/>
    <property type="match status" value="1"/>
</dbReference>
<accession>A0A835QKA4</accession>
<dbReference type="InterPro" id="IPR055225">
    <property type="entry name" value="DNAJC11-like_beta-barrel"/>
</dbReference>
<dbReference type="InterPro" id="IPR042162">
    <property type="entry name" value="AtJ13"/>
</dbReference>
<dbReference type="Pfam" id="PF22774">
    <property type="entry name" value="DNAJC11_beta-barrel"/>
    <property type="match status" value="1"/>
</dbReference>
<dbReference type="InterPro" id="IPR018253">
    <property type="entry name" value="DnaJ_domain_CS"/>
</dbReference>
<dbReference type="InterPro" id="IPR001623">
    <property type="entry name" value="DnaJ_domain"/>
</dbReference>
<evidence type="ECO:0000313" key="3">
    <source>
        <dbReference type="Proteomes" id="UP000639772"/>
    </source>
</evidence>
<dbReference type="CDD" id="cd06257">
    <property type="entry name" value="DnaJ"/>
    <property type="match status" value="1"/>
</dbReference>
<evidence type="ECO:0000313" key="2">
    <source>
        <dbReference type="EMBL" id="KAG0474905.1"/>
    </source>
</evidence>
<dbReference type="PROSITE" id="PS50076">
    <property type="entry name" value="DNAJ_2"/>
    <property type="match status" value="1"/>
</dbReference>
<proteinExistence type="predicted"/>
<dbReference type="PANTHER" id="PTHR44914">
    <property type="entry name" value="CHAPERONE PROTEIN DNAJ 13"/>
    <property type="match status" value="1"/>
</dbReference>
<dbReference type="SMART" id="SM00271">
    <property type="entry name" value="DnaJ"/>
    <property type="match status" value="1"/>
</dbReference>
<dbReference type="OrthoDB" id="10250354at2759"/>
<protein>
    <recommendedName>
        <fullName evidence="1">J domain-containing protein</fullName>
    </recommendedName>
</protein>
<evidence type="ECO:0000259" key="1">
    <source>
        <dbReference type="PROSITE" id="PS50076"/>
    </source>
</evidence>
<reference evidence="2 3" key="1">
    <citation type="journal article" date="2020" name="Nat. Food">
        <title>A phased Vanilla planifolia genome enables genetic improvement of flavour and production.</title>
        <authorList>
            <person name="Hasing T."/>
            <person name="Tang H."/>
            <person name="Brym M."/>
            <person name="Khazi F."/>
            <person name="Huang T."/>
            <person name="Chambers A.H."/>
        </authorList>
    </citation>
    <scope>NUCLEOTIDE SEQUENCE [LARGE SCALE GENOMIC DNA]</scope>
    <source>
        <tissue evidence="2">Leaf</tissue>
    </source>
</reference>
<sequence>MESRRELYAILNIPPEASDEEIRKAYRQWAQIYHPDKYQDPQLKDVATENFQKIRDAYEILSDENKRLIYDVYGMEGLNSGYELGTKLNKPEEIKEELERLRRRKEEEKIFAHFWPSGSLLAKFLFRTLLKHQISPFASIELMATAGLRALVNVQASRQLSQHSFATSGLAISLRDGSINLSMPGLRQMSETTVGSIKLVLGVESSISVGWQKKDEKTSAAGDLKFGTTSIGVSAHYTHHFLQGLMVGLLVVEWKVPFLSYH</sequence>
<name>A0A835QKA4_VANPL</name>